<dbReference type="InterPro" id="IPR050175">
    <property type="entry name" value="Complex_I_Subunit_2"/>
</dbReference>
<dbReference type="GO" id="GO:0008137">
    <property type="term" value="F:NADH dehydrogenase (ubiquinone) activity"/>
    <property type="evidence" value="ECO:0007669"/>
    <property type="project" value="UniProtKB-EC"/>
</dbReference>
<feature type="domain" description="NADH:quinone oxidoreductase/Mrp antiporter transmembrane" evidence="19">
    <location>
        <begin position="25"/>
        <end position="268"/>
    </location>
</feature>
<feature type="transmembrane region" description="Helical" evidence="18">
    <location>
        <begin position="229"/>
        <end position="250"/>
    </location>
</feature>
<comment type="function">
    <text evidence="1">Core subunit of the mitochondrial membrane respiratory chain NADH dehydrogenase (Complex I) that is believed to belong to the minimal assembly required for catalysis. Complex I functions in the transfer of electrons from NADH to the respiratory chain. The immediate electron acceptor for the enzyme is believed to be ubiquinone.</text>
</comment>
<keyword evidence="12 18" id="KW-1133">Transmembrane helix</keyword>
<evidence type="ECO:0000256" key="16">
    <source>
        <dbReference type="ARBA" id="ARBA00023136"/>
    </source>
</evidence>
<evidence type="ECO:0000313" key="20">
    <source>
        <dbReference type="EMBL" id="QBZ38173.1"/>
    </source>
</evidence>
<feature type="transmembrane region" description="Helical" evidence="18">
    <location>
        <begin position="262"/>
        <end position="288"/>
    </location>
</feature>
<evidence type="ECO:0000256" key="5">
    <source>
        <dbReference type="ARBA" id="ARBA00021008"/>
    </source>
</evidence>
<dbReference type="PANTHER" id="PTHR46552:SF1">
    <property type="entry name" value="NADH-UBIQUINONE OXIDOREDUCTASE CHAIN 2"/>
    <property type="match status" value="1"/>
</dbReference>
<reference evidence="20" key="1">
    <citation type="submission" date="2018-05" db="EMBL/GenBank/DDBJ databases">
        <authorList>
            <person name="Huang Y."/>
            <person name="Qin D."/>
        </authorList>
    </citation>
    <scope>NUCLEOTIDE SEQUENCE</scope>
</reference>
<keyword evidence="6" id="KW-0813">Transport</keyword>
<reference evidence="20" key="2">
    <citation type="journal article" date="2020" name="Genomics">
        <title>Contribution to the mitogenome diversity in Delphacinae: Phylogenetic and ecological implications.</title>
        <authorList>
            <person name="Huang Y.-X."/>
            <person name="Ren F.-J."/>
            <person name="Bartlett C.R."/>
            <person name="Wei Y.-S."/>
            <person name="Qin D.-Z."/>
        </authorList>
    </citation>
    <scope>NUCLEOTIDE SEQUENCE</scope>
</reference>
<feature type="transmembrane region" description="Helical" evidence="18">
    <location>
        <begin position="12"/>
        <end position="34"/>
    </location>
</feature>
<keyword evidence="8 18" id="KW-0812">Transmembrane</keyword>
<comment type="function">
    <text evidence="18">Core subunit of the mitochondrial membrane respiratory chain NADH dehydrogenase (Complex I) which catalyzes electron transfer from NADH through the respiratory chain, using ubiquinone as an electron acceptor. Essential for the catalytic activity and assembly of complex I.</text>
</comment>
<feature type="transmembrane region" description="Helical" evidence="18">
    <location>
        <begin position="112"/>
        <end position="132"/>
    </location>
</feature>
<comment type="subcellular location">
    <subcellularLocation>
        <location evidence="2 18">Mitochondrion inner membrane</location>
        <topology evidence="2 18">Multi-pass membrane protein</topology>
    </subcellularLocation>
</comment>
<feature type="transmembrane region" description="Helical" evidence="18">
    <location>
        <begin position="300"/>
        <end position="317"/>
    </location>
</feature>
<dbReference type="InterPro" id="IPR001750">
    <property type="entry name" value="ND/Mrp_TM"/>
</dbReference>
<evidence type="ECO:0000256" key="9">
    <source>
        <dbReference type="ARBA" id="ARBA00022792"/>
    </source>
</evidence>
<comment type="similarity">
    <text evidence="3 18">Belongs to the complex I subunit 2 family.</text>
</comment>
<keyword evidence="7 18" id="KW-0679">Respiratory chain</keyword>
<accession>A0A7S4YZ18</accession>
<sequence length="318" mass="37556">MKLNMSKIMFITIIVLSSLTSFSVNNWLTMWILMELNLFMFMPLMTKKKINDQTLKYFIIQSLSSYILVFSMLWTSMKINSINNLLTMISMLIKIGMAPFHAWKPELMNKINWNECFLLTTLIKITPLILINKMISFKLLILPLITTMIMSSFSGFNQLSLKKMMAFSSIFNLVWMTCAFSMNKILMISFMTIYSTLNWKMMKLFKKNNLIYKNQLILTPLKTKISMNLNLLSISGLPPLMGFFPKWIVINEITKNSMLMSFMMIMTSILMMFMYIQMNTFSFTNFFMTKKMNKLNENKTFMMINLINFPMMMLIWMN</sequence>
<evidence type="ECO:0000256" key="15">
    <source>
        <dbReference type="ARBA" id="ARBA00023128"/>
    </source>
</evidence>
<keyword evidence="9 18" id="KW-0999">Mitochondrion inner membrane</keyword>
<evidence type="ECO:0000256" key="11">
    <source>
        <dbReference type="ARBA" id="ARBA00022982"/>
    </source>
</evidence>
<dbReference type="PANTHER" id="PTHR46552">
    <property type="entry name" value="NADH-UBIQUINONE OXIDOREDUCTASE CHAIN 2"/>
    <property type="match status" value="1"/>
</dbReference>
<evidence type="ECO:0000256" key="8">
    <source>
        <dbReference type="ARBA" id="ARBA00022692"/>
    </source>
</evidence>
<evidence type="ECO:0000256" key="18">
    <source>
        <dbReference type="RuleBase" id="RU003403"/>
    </source>
</evidence>
<feature type="transmembrane region" description="Helical" evidence="18">
    <location>
        <begin position="139"/>
        <end position="161"/>
    </location>
</feature>
<keyword evidence="16 18" id="KW-0472">Membrane</keyword>
<protein>
    <recommendedName>
        <fullName evidence="5 18">NADH-ubiquinone oxidoreductase chain 2</fullName>
        <ecNumber evidence="4 18">7.1.1.2</ecNumber>
    </recommendedName>
</protein>
<keyword evidence="10 18" id="KW-1278">Translocase</keyword>
<dbReference type="EC" id="7.1.1.2" evidence="4 18"/>
<evidence type="ECO:0000256" key="1">
    <source>
        <dbReference type="ARBA" id="ARBA00003257"/>
    </source>
</evidence>
<name>A0A7S4YZ18_9HEMI</name>
<evidence type="ECO:0000256" key="12">
    <source>
        <dbReference type="ARBA" id="ARBA00022989"/>
    </source>
</evidence>
<evidence type="ECO:0000256" key="17">
    <source>
        <dbReference type="ARBA" id="ARBA00049551"/>
    </source>
</evidence>
<dbReference type="GO" id="GO:0006120">
    <property type="term" value="P:mitochondrial electron transport, NADH to ubiquinone"/>
    <property type="evidence" value="ECO:0007669"/>
    <property type="project" value="InterPro"/>
</dbReference>
<evidence type="ECO:0000256" key="14">
    <source>
        <dbReference type="ARBA" id="ARBA00023075"/>
    </source>
</evidence>
<gene>
    <name evidence="20" type="primary">ND2</name>
</gene>
<keyword evidence="11 18" id="KW-0249">Electron transport</keyword>
<evidence type="ECO:0000256" key="3">
    <source>
        <dbReference type="ARBA" id="ARBA00007012"/>
    </source>
</evidence>
<evidence type="ECO:0000256" key="6">
    <source>
        <dbReference type="ARBA" id="ARBA00022448"/>
    </source>
</evidence>
<feature type="transmembrane region" description="Helical" evidence="18">
    <location>
        <begin position="173"/>
        <end position="197"/>
    </location>
</feature>
<proteinExistence type="inferred from homology"/>
<evidence type="ECO:0000259" key="19">
    <source>
        <dbReference type="Pfam" id="PF00361"/>
    </source>
</evidence>
<dbReference type="Pfam" id="PF00361">
    <property type="entry name" value="Proton_antipo_M"/>
    <property type="match status" value="1"/>
</dbReference>
<dbReference type="EMBL" id="MH293468">
    <property type="protein sequence ID" value="QBZ38173.1"/>
    <property type="molecule type" value="Genomic_DNA"/>
</dbReference>
<dbReference type="AlphaFoldDB" id="A0A7S4YZ18"/>
<evidence type="ECO:0000256" key="10">
    <source>
        <dbReference type="ARBA" id="ARBA00022967"/>
    </source>
</evidence>
<evidence type="ECO:0000256" key="4">
    <source>
        <dbReference type="ARBA" id="ARBA00012944"/>
    </source>
</evidence>
<keyword evidence="15 18" id="KW-0496">Mitochondrion</keyword>
<dbReference type="PRINTS" id="PR01436">
    <property type="entry name" value="NADHDHGNASE2"/>
</dbReference>
<evidence type="ECO:0000256" key="7">
    <source>
        <dbReference type="ARBA" id="ARBA00022660"/>
    </source>
</evidence>
<evidence type="ECO:0000256" key="2">
    <source>
        <dbReference type="ARBA" id="ARBA00004448"/>
    </source>
</evidence>
<feature type="transmembrane region" description="Helical" evidence="18">
    <location>
        <begin position="54"/>
        <end position="75"/>
    </location>
</feature>
<comment type="catalytic activity">
    <reaction evidence="17 18">
        <text>a ubiquinone + NADH + 5 H(+)(in) = a ubiquinol + NAD(+) + 4 H(+)(out)</text>
        <dbReference type="Rhea" id="RHEA:29091"/>
        <dbReference type="Rhea" id="RHEA-COMP:9565"/>
        <dbReference type="Rhea" id="RHEA-COMP:9566"/>
        <dbReference type="ChEBI" id="CHEBI:15378"/>
        <dbReference type="ChEBI" id="CHEBI:16389"/>
        <dbReference type="ChEBI" id="CHEBI:17976"/>
        <dbReference type="ChEBI" id="CHEBI:57540"/>
        <dbReference type="ChEBI" id="CHEBI:57945"/>
        <dbReference type="EC" id="7.1.1.2"/>
    </reaction>
</comment>
<keyword evidence="14 18" id="KW-0830">Ubiquinone</keyword>
<dbReference type="InterPro" id="IPR003917">
    <property type="entry name" value="NADH_UbQ_OxRdtase_chain2"/>
</dbReference>
<organism evidence="20">
    <name type="scientific">Sogata hakonensis</name>
    <dbReference type="NCBI Taxonomy" id="871477"/>
    <lineage>
        <taxon>Eukaryota</taxon>
        <taxon>Metazoa</taxon>
        <taxon>Ecdysozoa</taxon>
        <taxon>Arthropoda</taxon>
        <taxon>Hexapoda</taxon>
        <taxon>Insecta</taxon>
        <taxon>Pterygota</taxon>
        <taxon>Neoptera</taxon>
        <taxon>Paraneoptera</taxon>
        <taxon>Hemiptera</taxon>
        <taxon>Auchenorrhyncha</taxon>
        <taxon>Fulgoroidea</taxon>
        <taxon>Delphacidae</taxon>
        <taxon>Delphacinae</taxon>
        <taxon>Sogata</taxon>
    </lineage>
</organism>
<feature type="transmembrane region" description="Helical" evidence="18">
    <location>
        <begin position="82"/>
        <end position="100"/>
    </location>
</feature>
<keyword evidence="13 18" id="KW-0520">NAD</keyword>
<dbReference type="GO" id="GO:0005743">
    <property type="term" value="C:mitochondrial inner membrane"/>
    <property type="evidence" value="ECO:0007669"/>
    <property type="project" value="UniProtKB-SubCell"/>
</dbReference>
<evidence type="ECO:0000256" key="13">
    <source>
        <dbReference type="ARBA" id="ARBA00023027"/>
    </source>
</evidence>
<geneLocation type="mitochondrion" evidence="20"/>